<dbReference type="Gene3D" id="3.30.70.270">
    <property type="match status" value="1"/>
</dbReference>
<reference evidence="4" key="1">
    <citation type="journal article" date="2019" name="Int. J. Syst. Evol. Microbiol.">
        <title>The Global Catalogue of Microorganisms (GCM) 10K type strain sequencing project: providing services to taxonomists for standard genome sequencing and annotation.</title>
        <authorList>
            <consortium name="The Broad Institute Genomics Platform"/>
            <consortium name="The Broad Institute Genome Sequencing Center for Infectious Disease"/>
            <person name="Wu L."/>
            <person name="Ma J."/>
        </authorList>
    </citation>
    <scope>NUCLEOTIDE SEQUENCE [LARGE SCALE GENOMIC DNA]</scope>
    <source>
        <strain evidence="4">CCUG 43114</strain>
    </source>
</reference>
<accession>A0ABW0GQ93</accession>
<feature type="transmembrane region" description="Helical" evidence="1">
    <location>
        <begin position="102"/>
        <end position="119"/>
    </location>
</feature>
<dbReference type="PROSITE" id="PS50887">
    <property type="entry name" value="GGDEF"/>
    <property type="match status" value="1"/>
</dbReference>
<dbReference type="SMART" id="SM00267">
    <property type="entry name" value="GGDEF"/>
    <property type="match status" value="1"/>
</dbReference>
<evidence type="ECO:0000313" key="3">
    <source>
        <dbReference type="EMBL" id="MFC5381857.1"/>
    </source>
</evidence>
<dbReference type="PANTHER" id="PTHR45138">
    <property type="entry name" value="REGULATORY COMPONENTS OF SENSORY TRANSDUCTION SYSTEM"/>
    <property type="match status" value="1"/>
</dbReference>
<dbReference type="RefSeq" id="WP_340271094.1">
    <property type="nucleotide sequence ID" value="NZ_JBBEOG010000009.1"/>
</dbReference>
<dbReference type="CDD" id="cd01949">
    <property type="entry name" value="GGDEF"/>
    <property type="match status" value="1"/>
</dbReference>
<evidence type="ECO:0000256" key="1">
    <source>
        <dbReference type="SAM" id="Phobius"/>
    </source>
</evidence>
<dbReference type="SUPFAM" id="SSF55073">
    <property type="entry name" value="Nucleotide cyclase"/>
    <property type="match status" value="1"/>
</dbReference>
<dbReference type="EMBL" id="JBHSLD010000013">
    <property type="protein sequence ID" value="MFC5381857.1"/>
    <property type="molecule type" value="Genomic_DNA"/>
</dbReference>
<proteinExistence type="predicted"/>
<sequence>MSGPSRRPWSWWPWAGSPDPVMRVLLVLVLVLWPTTFAWLLPGQHRPGVGLALAVACAGAFSVGAVLLLVGGARPDRHLPGALAAFTVAAVAGALAGSQPEMALVVPLFLSALCVVAAVRLSRRQVVRQVALSSAAAVVCVAYVAATPVQVVASVVAVVAGVAAPATAVTRLRWQLDAARAREHRLARTDALTGALNRRGLFEAAADLCALQVPLVVVVLDLDGFKLLNDTHGHAVGDDVLVAVTRALGGIGDGDVCGQPVLVTRLGGEEFLVLAPSTGVPTALVADRARAAAAVDVADGERASASVGAVCGTPPVAPDEQRAWLLRTIDEADRLMYAAKRSGGDRTRVG</sequence>
<keyword evidence="1" id="KW-1133">Transmembrane helix</keyword>
<dbReference type="InterPro" id="IPR050469">
    <property type="entry name" value="Diguanylate_Cyclase"/>
</dbReference>
<dbReference type="InterPro" id="IPR029787">
    <property type="entry name" value="Nucleotide_cyclase"/>
</dbReference>
<feature type="transmembrane region" description="Helical" evidence="1">
    <location>
        <begin position="151"/>
        <end position="172"/>
    </location>
</feature>
<feature type="transmembrane region" description="Helical" evidence="1">
    <location>
        <begin position="48"/>
        <end position="71"/>
    </location>
</feature>
<keyword evidence="1" id="KW-0472">Membrane</keyword>
<evidence type="ECO:0000259" key="2">
    <source>
        <dbReference type="PROSITE" id="PS50887"/>
    </source>
</evidence>
<organism evidence="3 4">
    <name type="scientific">Aquipuribacter nitratireducens</name>
    <dbReference type="NCBI Taxonomy" id="650104"/>
    <lineage>
        <taxon>Bacteria</taxon>
        <taxon>Bacillati</taxon>
        <taxon>Actinomycetota</taxon>
        <taxon>Actinomycetes</taxon>
        <taxon>Micrococcales</taxon>
        <taxon>Intrasporangiaceae</taxon>
        <taxon>Aquipuribacter</taxon>
    </lineage>
</organism>
<dbReference type="NCBIfam" id="TIGR00254">
    <property type="entry name" value="GGDEF"/>
    <property type="match status" value="1"/>
</dbReference>
<feature type="transmembrane region" description="Helical" evidence="1">
    <location>
        <begin position="126"/>
        <end position="145"/>
    </location>
</feature>
<keyword evidence="1" id="KW-0812">Transmembrane</keyword>
<evidence type="ECO:0000313" key="4">
    <source>
        <dbReference type="Proteomes" id="UP001596122"/>
    </source>
</evidence>
<keyword evidence="4" id="KW-1185">Reference proteome</keyword>
<gene>
    <name evidence="3" type="ORF">ACFPJ6_13810</name>
</gene>
<comment type="caution">
    <text evidence="3">The sequence shown here is derived from an EMBL/GenBank/DDBJ whole genome shotgun (WGS) entry which is preliminary data.</text>
</comment>
<feature type="transmembrane region" description="Helical" evidence="1">
    <location>
        <begin position="78"/>
        <end position="96"/>
    </location>
</feature>
<dbReference type="InterPro" id="IPR043128">
    <property type="entry name" value="Rev_trsase/Diguanyl_cyclase"/>
</dbReference>
<name>A0ABW0GQ93_9MICO</name>
<protein>
    <submittedName>
        <fullName evidence="3">GGDEF domain-containing protein</fullName>
    </submittedName>
</protein>
<dbReference type="Proteomes" id="UP001596122">
    <property type="component" value="Unassembled WGS sequence"/>
</dbReference>
<dbReference type="PANTHER" id="PTHR45138:SF9">
    <property type="entry name" value="DIGUANYLATE CYCLASE DGCM-RELATED"/>
    <property type="match status" value="1"/>
</dbReference>
<dbReference type="InterPro" id="IPR000160">
    <property type="entry name" value="GGDEF_dom"/>
</dbReference>
<dbReference type="Pfam" id="PF00990">
    <property type="entry name" value="GGDEF"/>
    <property type="match status" value="1"/>
</dbReference>
<feature type="transmembrane region" description="Helical" evidence="1">
    <location>
        <begin position="21"/>
        <end position="42"/>
    </location>
</feature>
<feature type="domain" description="GGDEF" evidence="2">
    <location>
        <begin position="213"/>
        <end position="350"/>
    </location>
</feature>